<gene>
    <name evidence="3" type="ORF">WJ33_01590</name>
</gene>
<evidence type="ECO:0000259" key="2">
    <source>
        <dbReference type="Pfam" id="PF02371"/>
    </source>
</evidence>
<dbReference type="NCBIfam" id="NF033542">
    <property type="entry name" value="transpos_IS110"/>
    <property type="match status" value="1"/>
</dbReference>
<comment type="caution">
    <text evidence="3">The sequence shown here is derived from an EMBL/GenBank/DDBJ whole genome shotgun (WGS) entry which is preliminary data.</text>
</comment>
<dbReference type="PANTHER" id="PTHR33055:SF13">
    <property type="entry name" value="TRANSPOSASE"/>
    <property type="match status" value="1"/>
</dbReference>
<reference evidence="3 4" key="1">
    <citation type="submission" date="2015-11" db="EMBL/GenBank/DDBJ databases">
        <title>Expanding the genomic diversity of Burkholderia species for the development of highly accurate diagnostics.</title>
        <authorList>
            <person name="Sahl J."/>
            <person name="Keim P."/>
            <person name="Wagner D."/>
        </authorList>
    </citation>
    <scope>NUCLEOTIDE SEQUENCE [LARGE SCALE GENOMIC DNA]</scope>
    <source>
        <strain evidence="3 4">MSMB2036</strain>
    </source>
</reference>
<dbReference type="Proteomes" id="UP000064029">
    <property type="component" value="Unassembled WGS sequence"/>
</dbReference>
<accession>A0A103QLC1</accession>
<protein>
    <submittedName>
        <fullName evidence="3">Transposase</fullName>
    </submittedName>
</protein>
<dbReference type="Pfam" id="PF01548">
    <property type="entry name" value="DEDD_Tnp_IS110"/>
    <property type="match status" value="1"/>
</dbReference>
<dbReference type="EMBL" id="LOXM01000308">
    <property type="protein sequence ID" value="KVG51534.1"/>
    <property type="molecule type" value="Genomic_DNA"/>
</dbReference>
<feature type="domain" description="Transposase IS110-like N-terminal" evidence="1">
    <location>
        <begin position="24"/>
        <end position="167"/>
    </location>
</feature>
<dbReference type="InterPro" id="IPR003346">
    <property type="entry name" value="Transposase_20"/>
</dbReference>
<sequence length="451" mass="50138">MPATRPRRASGAAQISVVHPYAAAIDIGAQFHVVAVGAERDAEPVRSFRSFTKELHELADWLKQVGIHTVAMESTGVYWIPVFEILEARGFEVVLVNARDAKNVPGRKTDVNDAQWLQKLHSYGLLRASFRPSQDVATLRSYLRQRERLLEYAASHIQHMQKALTLMNVQLHQVVEDVTGATGMKIIRAIVAGERNADDLAKYRDVRCKASVETIRDSLVGHYQAEHVFELTQALALYDFYQTQVAQCDERIEIALLQLQTGIEPPTAPIPAARHRTKQPNGFAFDVRAALYGMLGVDLTQVHGLGPYVALKLVAECGNDMSRWPTVKHFTSWLCLAPGNKISGGKILSSKTRRSSSKAAAALRLAATTVGRTDTALGGFYRRLSARIGKAKAVTATARKIAVLFYNTLRYGVEYVDPGAAYYEERYRQRVLNNLTRRAESMGYVLQEKVA</sequence>
<dbReference type="InterPro" id="IPR047650">
    <property type="entry name" value="Transpos_IS110"/>
</dbReference>
<dbReference type="PANTHER" id="PTHR33055">
    <property type="entry name" value="TRANSPOSASE FOR INSERTION SEQUENCE ELEMENT IS1111A"/>
    <property type="match status" value="1"/>
</dbReference>
<evidence type="ECO:0000313" key="3">
    <source>
        <dbReference type="EMBL" id="KVG51534.1"/>
    </source>
</evidence>
<proteinExistence type="predicted"/>
<dbReference type="GO" id="GO:0004803">
    <property type="term" value="F:transposase activity"/>
    <property type="evidence" value="ECO:0007669"/>
    <property type="project" value="InterPro"/>
</dbReference>
<evidence type="ECO:0000259" key="1">
    <source>
        <dbReference type="Pfam" id="PF01548"/>
    </source>
</evidence>
<dbReference type="GO" id="GO:0006313">
    <property type="term" value="P:DNA transposition"/>
    <property type="evidence" value="ECO:0007669"/>
    <property type="project" value="InterPro"/>
</dbReference>
<dbReference type="RefSeq" id="WP_059761210.1">
    <property type="nucleotide sequence ID" value="NZ_CP013414.1"/>
</dbReference>
<dbReference type="InterPro" id="IPR002525">
    <property type="entry name" value="Transp_IS110-like_N"/>
</dbReference>
<dbReference type="Pfam" id="PF02371">
    <property type="entry name" value="Transposase_20"/>
    <property type="match status" value="1"/>
</dbReference>
<dbReference type="GO" id="GO:0003677">
    <property type="term" value="F:DNA binding"/>
    <property type="evidence" value="ECO:0007669"/>
    <property type="project" value="InterPro"/>
</dbReference>
<feature type="domain" description="Transposase IS116/IS110/IS902 C-terminal" evidence="2">
    <location>
        <begin position="299"/>
        <end position="380"/>
    </location>
</feature>
<dbReference type="OrthoDB" id="9815354at2"/>
<name>A0A103QLC1_9BURK</name>
<evidence type="ECO:0000313" key="4">
    <source>
        <dbReference type="Proteomes" id="UP000064029"/>
    </source>
</evidence>
<organism evidence="3 4">
    <name type="scientific">Burkholderia ubonensis</name>
    <dbReference type="NCBI Taxonomy" id="101571"/>
    <lineage>
        <taxon>Bacteria</taxon>
        <taxon>Pseudomonadati</taxon>
        <taxon>Pseudomonadota</taxon>
        <taxon>Betaproteobacteria</taxon>
        <taxon>Burkholderiales</taxon>
        <taxon>Burkholderiaceae</taxon>
        <taxon>Burkholderia</taxon>
        <taxon>Burkholderia cepacia complex</taxon>
    </lineage>
</organism>
<dbReference type="AlphaFoldDB" id="A0A103QLC1"/>